<reference evidence="1 2" key="1">
    <citation type="submission" date="2017-02" db="EMBL/GenBank/DDBJ databases">
        <authorList>
            <person name="Peterson S.W."/>
        </authorList>
    </citation>
    <scope>NUCLEOTIDE SEQUENCE [LARGE SCALE GENOMIC DNA]</scope>
    <source>
        <strain evidence="1 2">ATCC BAA-908</strain>
    </source>
</reference>
<evidence type="ECO:0000313" key="2">
    <source>
        <dbReference type="Proteomes" id="UP000190423"/>
    </source>
</evidence>
<evidence type="ECO:0000313" key="1">
    <source>
        <dbReference type="EMBL" id="SJZ57618.1"/>
    </source>
</evidence>
<gene>
    <name evidence="1" type="ORF">SAMN02745149_01711</name>
</gene>
<organism evidence="1 2">
    <name type="scientific">Treponema porcinum</name>
    <dbReference type="NCBI Taxonomy" id="261392"/>
    <lineage>
        <taxon>Bacteria</taxon>
        <taxon>Pseudomonadati</taxon>
        <taxon>Spirochaetota</taxon>
        <taxon>Spirochaetia</taxon>
        <taxon>Spirochaetales</taxon>
        <taxon>Treponemataceae</taxon>
        <taxon>Treponema</taxon>
    </lineage>
</organism>
<dbReference type="OrthoDB" id="9553742at2"/>
<protein>
    <submittedName>
        <fullName evidence="1">Uncharacterized protein</fullName>
    </submittedName>
</protein>
<proteinExistence type="predicted"/>
<keyword evidence="2" id="KW-1185">Reference proteome</keyword>
<sequence length="50" mass="5401">MVSKCKYCGSTSYGSGCMKSPTKKHEHIDDEKHCVFCGLTSYGSGCMCNA</sequence>
<accession>A0A1T4LSW3</accession>
<name>A0A1T4LSW3_TREPO</name>
<dbReference type="RefSeq" id="WP_159446196.1">
    <property type="nucleotide sequence ID" value="NZ_FUWG01000012.1"/>
</dbReference>
<dbReference type="Proteomes" id="UP000190423">
    <property type="component" value="Unassembled WGS sequence"/>
</dbReference>
<dbReference type="GeneID" id="78317548"/>
<dbReference type="AlphaFoldDB" id="A0A1T4LSW3"/>
<dbReference type="EMBL" id="FUWG01000012">
    <property type="protein sequence ID" value="SJZ57618.1"/>
    <property type="molecule type" value="Genomic_DNA"/>
</dbReference>